<evidence type="ECO:0000256" key="5">
    <source>
        <dbReference type="SAM" id="Phobius"/>
    </source>
</evidence>
<keyword evidence="4 5" id="KW-0472">Membrane</keyword>
<evidence type="ECO:0000256" key="1">
    <source>
        <dbReference type="ARBA" id="ARBA00004141"/>
    </source>
</evidence>
<feature type="transmembrane region" description="Helical" evidence="5">
    <location>
        <begin position="46"/>
        <end position="64"/>
    </location>
</feature>
<accession>A0A093VGB6</accession>
<feature type="transmembrane region" description="Helical" evidence="5">
    <location>
        <begin position="76"/>
        <end position="101"/>
    </location>
</feature>
<dbReference type="InterPro" id="IPR007568">
    <property type="entry name" value="RTA1"/>
</dbReference>
<dbReference type="Pfam" id="PF04479">
    <property type="entry name" value="RTA1"/>
    <property type="match status" value="1"/>
</dbReference>
<feature type="transmembrane region" description="Helical" evidence="5">
    <location>
        <begin position="236"/>
        <end position="257"/>
    </location>
</feature>
<dbReference type="PANTHER" id="PTHR31465:SF27">
    <property type="entry name" value="DOMAIN PROTEIN, PUTATIVE (AFU_ORTHOLOGUE AFUA_3G01030)-RELATED"/>
    <property type="match status" value="1"/>
</dbReference>
<feature type="transmembrane region" description="Helical" evidence="5">
    <location>
        <begin position="20"/>
        <end position="39"/>
    </location>
</feature>
<protein>
    <submittedName>
        <fullName evidence="6">Protein RTA1</fullName>
    </submittedName>
</protein>
<reference evidence="6" key="1">
    <citation type="journal article" date="2014" name="PLoS Genet.">
        <title>Signature Gene Expression Reveals Novel Clues to the Molecular Mechanisms of Dimorphic Transition in Penicillium marneffei.</title>
        <authorList>
            <person name="Yang E."/>
            <person name="Wang G."/>
            <person name="Cai J."/>
            <person name="Woo P.C."/>
            <person name="Lau S.K."/>
            <person name="Yuen K.-Y."/>
            <person name="Chow W.-N."/>
            <person name="Lin X."/>
        </authorList>
    </citation>
    <scope>NUCLEOTIDE SEQUENCE [LARGE SCALE GENOMIC DNA]</scope>
    <source>
        <strain evidence="6">PM1</strain>
    </source>
</reference>
<comment type="subcellular location">
    <subcellularLocation>
        <location evidence="1">Membrane</location>
        <topology evidence="1">Multi-pass membrane protein</topology>
    </subcellularLocation>
</comment>
<evidence type="ECO:0000313" key="6">
    <source>
        <dbReference type="EMBL" id="KFX45766.1"/>
    </source>
</evidence>
<dbReference type="eggNOG" id="ENOG502QURG">
    <property type="taxonomic scope" value="Eukaryota"/>
</dbReference>
<name>A0A093VGB6_TALMA</name>
<sequence>MPTLQPYKGDYFLWNYVPSLPAAIAFTAVFTILTIAHIWKMVRTKSWFCSAFVIGGICEIIGYSSRAGAYNATGSLIPYLLQAIFLVIAPVFFAASLYMVYARIVRAVHGEAFSLISPRWTTIIFVTGDLTCLNVQTVGSGLTNRPNLASIGNYIIVAGLILQVLLFIGFLICSIVFNKRFSAHVAKTGATSNIPWRSCLYMLYSTSIFVLVRNIYRIVEFMMGQHGFLLEHEWSLYVFDGSLMILVMVGFLVWYPAQLQPSSRESMIELTSANSVEGERRMATLL</sequence>
<evidence type="ECO:0000256" key="3">
    <source>
        <dbReference type="ARBA" id="ARBA00022989"/>
    </source>
</evidence>
<keyword evidence="2 5" id="KW-0812">Transmembrane</keyword>
<proteinExistence type="predicted"/>
<feature type="transmembrane region" description="Helical" evidence="5">
    <location>
        <begin position="198"/>
        <end position="216"/>
    </location>
</feature>
<gene>
    <name evidence="6" type="ORF">GQ26_0221460</name>
</gene>
<organism evidence="6">
    <name type="scientific">Talaromyces marneffei PM1</name>
    <dbReference type="NCBI Taxonomy" id="1077442"/>
    <lineage>
        <taxon>Eukaryota</taxon>
        <taxon>Fungi</taxon>
        <taxon>Dikarya</taxon>
        <taxon>Ascomycota</taxon>
        <taxon>Pezizomycotina</taxon>
        <taxon>Eurotiomycetes</taxon>
        <taxon>Eurotiomycetidae</taxon>
        <taxon>Eurotiales</taxon>
        <taxon>Trichocomaceae</taxon>
        <taxon>Talaromyces</taxon>
        <taxon>Talaromyces sect. Talaromyces</taxon>
    </lineage>
</organism>
<evidence type="ECO:0000256" key="4">
    <source>
        <dbReference type="ARBA" id="ARBA00023136"/>
    </source>
</evidence>
<evidence type="ECO:0000256" key="2">
    <source>
        <dbReference type="ARBA" id="ARBA00022692"/>
    </source>
</evidence>
<dbReference type="AlphaFoldDB" id="A0A093VGB6"/>
<dbReference type="HOGENOM" id="CLU_033465_3_1_1"/>
<comment type="caution">
    <text evidence="6">The sequence shown here is derived from an EMBL/GenBank/DDBJ whole genome shotgun (WGS) entry which is preliminary data.</text>
</comment>
<feature type="transmembrane region" description="Helical" evidence="5">
    <location>
        <begin position="122"/>
        <end position="142"/>
    </location>
</feature>
<dbReference type="EMBL" id="JPOX01000022">
    <property type="protein sequence ID" value="KFX45766.1"/>
    <property type="molecule type" value="Genomic_DNA"/>
</dbReference>
<keyword evidence="3 5" id="KW-1133">Transmembrane helix</keyword>
<dbReference type="GO" id="GO:0016020">
    <property type="term" value="C:membrane"/>
    <property type="evidence" value="ECO:0007669"/>
    <property type="project" value="UniProtKB-SubCell"/>
</dbReference>
<dbReference type="PANTHER" id="PTHR31465">
    <property type="entry name" value="PROTEIN RTA1-RELATED"/>
    <property type="match status" value="1"/>
</dbReference>
<feature type="transmembrane region" description="Helical" evidence="5">
    <location>
        <begin position="154"/>
        <end position="177"/>
    </location>
</feature>